<evidence type="ECO:0000313" key="2">
    <source>
        <dbReference type="Proteomes" id="UP000617340"/>
    </source>
</evidence>
<dbReference type="Proteomes" id="UP000617340">
    <property type="component" value="Unassembled WGS sequence"/>
</dbReference>
<comment type="caution">
    <text evidence="1">The sequence shown here is derived from an EMBL/GenBank/DDBJ whole genome shotgun (WGS) entry which is preliminary data.</text>
</comment>
<protein>
    <submittedName>
        <fullName evidence="1">Uncharacterized protein</fullName>
    </submittedName>
</protein>
<dbReference type="AlphaFoldDB" id="A0A834K1Y1"/>
<organism evidence="1 2">
    <name type="scientific">Vespula germanica</name>
    <name type="common">German yellow jacket</name>
    <name type="synonym">Paravespula germanica</name>
    <dbReference type="NCBI Taxonomy" id="30212"/>
    <lineage>
        <taxon>Eukaryota</taxon>
        <taxon>Metazoa</taxon>
        <taxon>Ecdysozoa</taxon>
        <taxon>Arthropoda</taxon>
        <taxon>Hexapoda</taxon>
        <taxon>Insecta</taxon>
        <taxon>Pterygota</taxon>
        <taxon>Neoptera</taxon>
        <taxon>Endopterygota</taxon>
        <taxon>Hymenoptera</taxon>
        <taxon>Apocrita</taxon>
        <taxon>Aculeata</taxon>
        <taxon>Vespoidea</taxon>
        <taxon>Vespidae</taxon>
        <taxon>Vespinae</taxon>
        <taxon>Vespula</taxon>
    </lineage>
</organism>
<evidence type="ECO:0000313" key="1">
    <source>
        <dbReference type="EMBL" id="KAF7397676.1"/>
    </source>
</evidence>
<keyword evidence="2" id="KW-1185">Reference proteome</keyword>
<accession>A0A834K1Y1</accession>
<gene>
    <name evidence="1" type="ORF">HZH68_008898</name>
</gene>
<proteinExistence type="predicted"/>
<dbReference type="EMBL" id="JACSDZ010000008">
    <property type="protein sequence ID" value="KAF7397676.1"/>
    <property type="molecule type" value="Genomic_DNA"/>
</dbReference>
<sequence length="106" mass="11711">MALYTFIQSGSGGCSSSGCVATLGFALNSQRISQFIVFLLVPEVFKGLRTRQTFGKGHNQVYLSGQHDTSVLVFVEVYPEPSREPSRNSSRNCRARSAWLSDIYAK</sequence>
<reference evidence="1" key="1">
    <citation type="journal article" date="2020" name="G3 (Bethesda)">
        <title>High-Quality Assemblies for Three Invasive Social Wasps from the &lt;i&gt;Vespula&lt;/i&gt; Genus.</title>
        <authorList>
            <person name="Harrop T.W.R."/>
            <person name="Guhlin J."/>
            <person name="McLaughlin G.M."/>
            <person name="Permina E."/>
            <person name="Stockwell P."/>
            <person name="Gilligan J."/>
            <person name="Le Lec M.F."/>
            <person name="Gruber M.A.M."/>
            <person name="Quinn O."/>
            <person name="Lovegrove M."/>
            <person name="Duncan E.J."/>
            <person name="Remnant E.J."/>
            <person name="Van Eeckhoven J."/>
            <person name="Graham B."/>
            <person name="Knapp R.A."/>
            <person name="Langford K.W."/>
            <person name="Kronenberg Z."/>
            <person name="Press M.O."/>
            <person name="Eacker S.M."/>
            <person name="Wilson-Rankin E.E."/>
            <person name="Purcell J."/>
            <person name="Lester P.J."/>
            <person name="Dearden P.K."/>
        </authorList>
    </citation>
    <scope>NUCLEOTIDE SEQUENCE</scope>
    <source>
        <strain evidence="1">Linc-1</strain>
    </source>
</reference>
<name>A0A834K1Y1_VESGE</name>